<reference evidence="2 3" key="1">
    <citation type="submission" date="2017-11" db="EMBL/GenBank/DDBJ databases">
        <title>Population delineation of vibrios coincides with oyster pathogenicity.</title>
        <authorList>
            <person name="Bruto M."/>
            <person name="Labreuche Y."/>
            <person name="James A."/>
            <person name="Piel D."/>
            <person name="Chenivesse S."/>
            <person name="Petton B."/>
            <person name="Polz M.F."/>
            <person name="Le Roux F."/>
        </authorList>
    </citation>
    <scope>NUCLEOTIDE SEQUENCE [LARGE SCALE GENOMIC DNA]</scope>
    <source>
        <strain evidence="2 3">FF_144</strain>
    </source>
</reference>
<dbReference type="EMBL" id="PIFK01000027">
    <property type="protein sequence ID" value="PTP32907.1"/>
    <property type="molecule type" value="Genomic_DNA"/>
</dbReference>
<organism evidence="2 3">
    <name type="scientific">Vibrio splendidus</name>
    <dbReference type="NCBI Taxonomy" id="29497"/>
    <lineage>
        <taxon>Bacteria</taxon>
        <taxon>Pseudomonadati</taxon>
        <taxon>Pseudomonadota</taxon>
        <taxon>Gammaproteobacteria</taxon>
        <taxon>Vibrionales</taxon>
        <taxon>Vibrionaceae</taxon>
        <taxon>Vibrio</taxon>
    </lineage>
</organism>
<proteinExistence type="predicted"/>
<protein>
    <recommendedName>
        <fullName evidence="1">Antitoxin Xre/MbcA/ParS-like toxin-binding domain-containing protein</fullName>
    </recommendedName>
</protein>
<comment type="caution">
    <text evidence="2">The sequence shown here is derived from an EMBL/GenBank/DDBJ whole genome shotgun (WGS) entry which is preliminary data.</text>
</comment>
<dbReference type="Pfam" id="PF09722">
    <property type="entry name" value="Xre_MbcA_ParS_C"/>
    <property type="match status" value="1"/>
</dbReference>
<dbReference type="Proteomes" id="UP000244197">
    <property type="component" value="Unassembled WGS sequence"/>
</dbReference>
<dbReference type="InterPro" id="IPR024467">
    <property type="entry name" value="Xre/MbcA/ParS-like_toxin-bd"/>
</dbReference>
<name>A0A2T5ETZ4_VIBSP</name>
<sequence length="122" mass="13906">MPHDIDETVIVAKAIVKMFTLWGLQDSTQLKILGMSDSDDVVLRGMRDGSTGLPSEGDIRSRARHLLTIHKYLRLLYPKNNELLYGWVRMHNKHLGGLAPLDLMMTGDFQRVITLLNKQVQH</sequence>
<evidence type="ECO:0000313" key="2">
    <source>
        <dbReference type="EMBL" id="PTP32907.1"/>
    </source>
</evidence>
<dbReference type="AlphaFoldDB" id="A0A2T5ETZ4"/>
<accession>A0A2T5ETZ4</accession>
<gene>
    <name evidence="2" type="ORF">CWO07_14410</name>
</gene>
<evidence type="ECO:0000259" key="1">
    <source>
        <dbReference type="Pfam" id="PF09722"/>
    </source>
</evidence>
<feature type="domain" description="Antitoxin Xre/MbcA/ParS-like toxin-binding" evidence="1">
    <location>
        <begin position="79"/>
        <end position="117"/>
    </location>
</feature>
<evidence type="ECO:0000313" key="3">
    <source>
        <dbReference type="Proteomes" id="UP000244197"/>
    </source>
</evidence>